<keyword evidence="7" id="KW-0862">Zinc</keyword>
<dbReference type="AlphaFoldDB" id="A0AAD9K6R8"/>
<dbReference type="InterPro" id="IPR036388">
    <property type="entry name" value="WH-like_DNA-bd_sf"/>
</dbReference>
<dbReference type="EMBL" id="JAODUP010000045">
    <property type="protein sequence ID" value="KAK2165767.1"/>
    <property type="molecule type" value="Genomic_DNA"/>
</dbReference>
<gene>
    <name evidence="12" type="ORF">LSH36_45g01039</name>
</gene>
<feature type="region of interest" description="Disordered" evidence="9">
    <location>
        <begin position="960"/>
        <end position="998"/>
    </location>
</feature>
<dbReference type="PROSITE" id="PS51050">
    <property type="entry name" value="ZF_CW"/>
    <property type="match status" value="1"/>
</dbReference>
<dbReference type="PANTHER" id="PTHR10742">
    <property type="entry name" value="FLAVIN MONOAMINE OXIDASE"/>
    <property type="match status" value="1"/>
</dbReference>
<comment type="cofactor">
    <cofactor evidence="1">
        <name>FAD</name>
        <dbReference type="ChEBI" id="CHEBI:57692"/>
    </cofactor>
</comment>
<keyword evidence="6" id="KW-0274">FAD</keyword>
<dbReference type="Gene3D" id="1.10.10.10">
    <property type="entry name" value="Winged helix-like DNA-binding domain superfamily/Winged helix DNA-binding domain"/>
    <property type="match status" value="1"/>
</dbReference>
<evidence type="ECO:0000256" key="5">
    <source>
        <dbReference type="ARBA" id="ARBA00022771"/>
    </source>
</evidence>
<feature type="region of interest" description="Disordered" evidence="9">
    <location>
        <begin position="34"/>
        <end position="84"/>
    </location>
</feature>
<keyword evidence="13" id="KW-1185">Reference proteome</keyword>
<dbReference type="InterPro" id="IPR036188">
    <property type="entry name" value="FAD/NAD-bd_sf"/>
</dbReference>
<dbReference type="Gene3D" id="3.50.50.60">
    <property type="entry name" value="FAD/NAD(P)-binding domain"/>
    <property type="match status" value="1"/>
</dbReference>
<comment type="similarity">
    <text evidence="2">Belongs to the flavin monoamine oxidase family.</text>
</comment>
<dbReference type="Pfam" id="PF04433">
    <property type="entry name" value="SWIRM"/>
    <property type="match status" value="1"/>
</dbReference>
<keyword evidence="4" id="KW-0479">Metal-binding</keyword>
<dbReference type="SUPFAM" id="SSF54373">
    <property type="entry name" value="FAD-linked reductases, C-terminal domain"/>
    <property type="match status" value="1"/>
</dbReference>
<evidence type="ECO:0000256" key="2">
    <source>
        <dbReference type="ARBA" id="ARBA00005995"/>
    </source>
</evidence>
<dbReference type="PANTHER" id="PTHR10742:SF410">
    <property type="entry name" value="LYSINE-SPECIFIC HISTONE DEMETHYLASE 2"/>
    <property type="match status" value="1"/>
</dbReference>
<keyword evidence="8" id="KW-0560">Oxidoreductase</keyword>
<dbReference type="InterPro" id="IPR007526">
    <property type="entry name" value="SWIRM"/>
</dbReference>
<accession>A0AAD9K6R8</accession>
<dbReference type="GO" id="GO:0140682">
    <property type="term" value="F:FAD-dependent H3K4me/H3K4me3 demethylase activity"/>
    <property type="evidence" value="ECO:0007669"/>
    <property type="project" value="UniProtKB-ARBA"/>
</dbReference>
<organism evidence="12 13">
    <name type="scientific">Paralvinella palmiformis</name>
    <dbReference type="NCBI Taxonomy" id="53620"/>
    <lineage>
        <taxon>Eukaryota</taxon>
        <taxon>Metazoa</taxon>
        <taxon>Spiralia</taxon>
        <taxon>Lophotrochozoa</taxon>
        <taxon>Annelida</taxon>
        <taxon>Polychaeta</taxon>
        <taxon>Sedentaria</taxon>
        <taxon>Canalipalpata</taxon>
        <taxon>Terebellida</taxon>
        <taxon>Terebelliformia</taxon>
        <taxon>Alvinellidae</taxon>
        <taxon>Paralvinella</taxon>
    </lineage>
</organism>
<keyword evidence="3" id="KW-0285">Flavoprotein</keyword>
<dbReference type="InterPro" id="IPR050281">
    <property type="entry name" value="Flavin_monoamine_oxidase"/>
</dbReference>
<dbReference type="InterPro" id="IPR011124">
    <property type="entry name" value="Znf_CW"/>
</dbReference>
<dbReference type="SUPFAM" id="SSF51905">
    <property type="entry name" value="FAD/NAD(P)-binding domain"/>
    <property type="match status" value="1"/>
</dbReference>
<feature type="domain" description="SWIRM" evidence="10">
    <location>
        <begin position="392"/>
        <end position="490"/>
    </location>
</feature>
<feature type="domain" description="CW-type" evidence="11">
    <location>
        <begin position="229"/>
        <end position="286"/>
    </location>
</feature>
<feature type="compositionally biased region" description="Basic and acidic residues" evidence="9">
    <location>
        <begin position="967"/>
        <end position="998"/>
    </location>
</feature>
<evidence type="ECO:0000256" key="4">
    <source>
        <dbReference type="ARBA" id="ARBA00022723"/>
    </source>
</evidence>
<evidence type="ECO:0000256" key="9">
    <source>
        <dbReference type="SAM" id="MobiDB-lite"/>
    </source>
</evidence>
<proteinExistence type="inferred from homology"/>
<name>A0AAD9K6R8_9ANNE</name>
<evidence type="ECO:0008006" key="14">
    <source>
        <dbReference type="Google" id="ProtNLM"/>
    </source>
</evidence>
<comment type="caution">
    <text evidence="12">The sequence shown here is derived from an EMBL/GenBank/DDBJ whole genome shotgun (WGS) entry which is preliminary data.</text>
</comment>
<evidence type="ECO:0000256" key="8">
    <source>
        <dbReference type="ARBA" id="ARBA00023002"/>
    </source>
</evidence>
<dbReference type="Pfam" id="PF01593">
    <property type="entry name" value="Amino_oxidase"/>
    <property type="match status" value="1"/>
</dbReference>
<dbReference type="GO" id="GO:0008270">
    <property type="term" value="F:zinc ion binding"/>
    <property type="evidence" value="ECO:0007669"/>
    <property type="project" value="UniProtKB-KW"/>
</dbReference>
<dbReference type="Gene3D" id="3.90.660.10">
    <property type="match status" value="1"/>
</dbReference>
<evidence type="ECO:0000256" key="1">
    <source>
        <dbReference type="ARBA" id="ARBA00001974"/>
    </source>
</evidence>
<feature type="compositionally biased region" description="Low complexity" evidence="9">
    <location>
        <begin position="52"/>
        <end position="65"/>
    </location>
</feature>
<dbReference type="Proteomes" id="UP001208570">
    <property type="component" value="Unassembled WGS sequence"/>
</dbReference>
<evidence type="ECO:0000259" key="10">
    <source>
        <dbReference type="PROSITE" id="PS50934"/>
    </source>
</evidence>
<dbReference type="Gene3D" id="3.30.40.100">
    <property type="match status" value="1"/>
</dbReference>
<evidence type="ECO:0000313" key="13">
    <source>
        <dbReference type="Proteomes" id="UP001208570"/>
    </source>
</evidence>
<dbReference type="PRINTS" id="PR00419">
    <property type="entry name" value="ADXRDTASE"/>
</dbReference>
<dbReference type="SUPFAM" id="SSF46689">
    <property type="entry name" value="Homeodomain-like"/>
    <property type="match status" value="1"/>
</dbReference>
<keyword evidence="5" id="KW-0863">Zinc-finger</keyword>
<feature type="compositionally biased region" description="Polar residues" evidence="9">
    <location>
        <begin position="69"/>
        <end position="84"/>
    </location>
</feature>
<reference evidence="12" key="1">
    <citation type="journal article" date="2023" name="Mol. Biol. Evol.">
        <title>Third-Generation Sequencing Reveals the Adaptive Role of the Epigenome in Three Deep-Sea Polychaetes.</title>
        <authorList>
            <person name="Perez M."/>
            <person name="Aroh O."/>
            <person name="Sun Y."/>
            <person name="Lan Y."/>
            <person name="Juniper S.K."/>
            <person name="Young C.R."/>
            <person name="Angers B."/>
            <person name="Qian P.Y."/>
        </authorList>
    </citation>
    <scope>NUCLEOTIDE SEQUENCE</scope>
    <source>
        <strain evidence="12">P08H-3</strain>
    </source>
</reference>
<evidence type="ECO:0000256" key="6">
    <source>
        <dbReference type="ARBA" id="ARBA00022827"/>
    </source>
</evidence>
<dbReference type="InterPro" id="IPR002937">
    <property type="entry name" value="Amino_oxidase"/>
</dbReference>
<evidence type="ECO:0000256" key="7">
    <source>
        <dbReference type="ARBA" id="ARBA00022833"/>
    </source>
</evidence>
<evidence type="ECO:0000259" key="11">
    <source>
        <dbReference type="PROSITE" id="PS51050"/>
    </source>
</evidence>
<sequence>MSAERPKRHAPKKFDPDFIADPIFSSRHLIAFSSPPRKKLSLSQTEGPLNTPAPVDVVKSVSPPKTRVASKNQSPTGLHSTTNGITKATVGAKSLSVCNKNISESSKTRGSLPSSDGDEVMKIKRTERIIPKSKKSVSVDYDTYRVKECEKTTCPSAAPICFSGCSTNCTGNGYTPRWYHLSDGEHFCNKCFEYFYRSYKDGYPEYVKWKRVWSINGQSDPNVRIYMADQKLPYWLQCNKCKKWRQLSCKLKITPEFIMRYQCGHNLLGVKKESSQNCEHDEDERVLAVGSDKWLQSLCYPCYLQQSPAAPLMRKYYQDCVGLSPYYNIRECMTNSSTDEHDAEFTPSAENSPLDIESAKEMWMNLVKPSTTTIQKIGIKLPPWSNPFMDYVDEAETAWCFCPSQMNADETKAFPEYNKLPQMYLAVRNLIVTLWNLDCKKPVTVDTCQQYLICRGLVRVRCVQELPRIIKFLSLHGYINTGCISQLPKEVHPPKVEQLRVIVVGAGPAGISVASQLYKFGAQVTVLEAKSHIGGRCHDNLSLGLCVSEGAQIINCTENNPLSILCHQVSAALQQISDRCELYQENGQITLPSLDRHIDFHFNAMLDNVAEWRKDKNDKHDVNLMDKIKEMHKEFKEESSLNFTDEEEKLLQFHCSNMEYACGASLDKISALYWDQNENYPQFSGAPCFVTDGFSKVFSKLAEDLDIKQKTQVTKIDYTGEEVIVMTSDGCSYHGDRVVVTVPLAVLKKGMIEFSPPLPEKKVQAIHMLGAGQLALQFPYPFWIKKTKGADFFGHVPESEHERGQFGVFYQIQSKIEADGPFVLLTHLSGNALYKMAEKSDKEIVTKCVKILEKLFPEEQVPEPVNFMVTHWKDDPYTSMAYVHIPVGCSGEIFDDLAEMVDEKVHFAGEATNRQFPQSVTGAYMSGIREAYLILTGLELDLEGEIKDTKQKVVNKPRNFTKKQHIKREPEINSKVLSDDEKISVREQSGDQISDIHS</sequence>
<protein>
    <recommendedName>
        <fullName evidence="14">Lysine-specific histone demethylase 1B</fullName>
    </recommendedName>
</protein>
<evidence type="ECO:0000313" key="12">
    <source>
        <dbReference type="EMBL" id="KAK2165767.1"/>
    </source>
</evidence>
<dbReference type="InterPro" id="IPR009057">
    <property type="entry name" value="Homeodomain-like_sf"/>
</dbReference>
<dbReference type="PROSITE" id="PS50934">
    <property type="entry name" value="SWIRM"/>
    <property type="match status" value="1"/>
</dbReference>
<evidence type="ECO:0000256" key="3">
    <source>
        <dbReference type="ARBA" id="ARBA00022630"/>
    </source>
</evidence>